<comment type="caution">
    <text evidence="2">The sequence shown here is derived from an EMBL/GenBank/DDBJ whole genome shotgun (WGS) entry which is preliminary data.</text>
</comment>
<accession>A0A8S1QJ24</accession>
<evidence type="ECO:0000313" key="2">
    <source>
        <dbReference type="EMBL" id="CAD8115346.1"/>
    </source>
</evidence>
<gene>
    <name evidence="1" type="ORF">PSON_ATCC_30995.1.T1080065</name>
    <name evidence="2" type="ORF">PSON_ATCC_30995.1.T1080066</name>
</gene>
<dbReference type="AlphaFoldDB" id="A0A8S1QJ24"/>
<keyword evidence="3" id="KW-1185">Reference proteome</keyword>
<dbReference type="EMBL" id="CAJJDN010000108">
    <property type="protein sequence ID" value="CAD8115344.1"/>
    <property type="molecule type" value="Genomic_DNA"/>
</dbReference>
<evidence type="ECO:0000313" key="1">
    <source>
        <dbReference type="EMBL" id="CAD8115344.1"/>
    </source>
</evidence>
<organism evidence="2 3">
    <name type="scientific">Paramecium sonneborni</name>
    <dbReference type="NCBI Taxonomy" id="65129"/>
    <lineage>
        <taxon>Eukaryota</taxon>
        <taxon>Sar</taxon>
        <taxon>Alveolata</taxon>
        <taxon>Ciliophora</taxon>
        <taxon>Intramacronucleata</taxon>
        <taxon>Oligohymenophorea</taxon>
        <taxon>Peniculida</taxon>
        <taxon>Parameciidae</taxon>
        <taxon>Paramecium</taxon>
    </lineage>
</organism>
<dbReference type="Proteomes" id="UP000692954">
    <property type="component" value="Unassembled WGS sequence"/>
</dbReference>
<reference evidence="2" key="1">
    <citation type="submission" date="2021-01" db="EMBL/GenBank/DDBJ databases">
        <authorList>
            <consortium name="Genoscope - CEA"/>
            <person name="William W."/>
        </authorList>
    </citation>
    <scope>NUCLEOTIDE SEQUENCE</scope>
</reference>
<protein>
    <submittedName>
        <fullName evidence="2">Uncharacterized protein</fullName>
    </submittedName>
</protein>
<evidence type="ECO:0000313" key="3">
    <source>
        <dbReference type="Proteomes" id="UP000692954"/>
    </source>
</evidence>
<dbReference type="EMBL" id="CAJJDN010000108">
    <property type="protein sequence ID" value="CAD8115346.1"/>
    <property type="molecule type" value="Genomic_DNA"/>
</dbReference>
<proteinExistence type="predicted"/>
<sequence length="82" mass="9235">MNSKTPFDEQSPQIFISEWDDLETDLTNYPSSPQVDGFIKQIQNHKFVIGISKPEETRIGLSSIKKSKITIKGILGISNLQI</sequence>
<name>A0A8S1QJ24_9CILI</name>